<name>A0ABS2MVW1_9BACI</name>
<evidence type="ECO:0000256" key="2">
    <source>
        <dbReference type="ARBA" id="ARBA00009142"/>
    </source>
</evidence>
<feature type="transmembrane region" description="Helical" evidence="6">
    <location>
        <begin position="39"/>
        <end position="60"/>
    </location>
</feature>
<gene>
    <name evidence="7" type="ORF">JOC48_000495</name>
</gene>
<feature type="transmembrane region" description="Helical" evidence="6">
    <location>
        <begin position="200"/>
        <end position="217"/>
    </location>
</feature>
<feature type="transmembrane region" description="Helical" evidence="6">
    <location>
        <begin position="101"/>
        <end position="118"/>
    </location>
</feature>
<comment type="similarity">
    <text evidence="2 6">Belongs to the 4-toluene sulfonate uptake permease (TSUP) (TC 2.A.102) family.</text>
</comment>
<comment type="caution">
    <text evidence="7">The sequence shown here is derived from an EMBL/GenBank/DDBJ whole genome shotgun (WGS) entry which is preliminary data.</text>
</comment>
<organism evidence="7 8">
    <name type="scientific">Aquibacillus albus</name>
    <dbReference type="NCBI Taxonomy" id="1168171"/>
    <lineage>
        <taxon>Bacteria</taxon>
        <taxon>Bacillati</taxon>
        <taxon>Bacillota</taxon>
        <taxon>Bacilli</taxon>
        <taxon>Bacillales</taxon>
        <taxon>Bacillaceae</taxon>
        <taxon>Aquibacillus</taxon>
    </lineage>
</organism>
<dbReference type="PANTHER" id="PTHR43701:SF12">
    <property type="entry name" value="MEMBRANE TRANSPORTER PROTEIN YTNM-RELATED"/>
    <property type="match status" value="1"/>
</dbReference>
<comment type="subcellular location">
    <subcellularLocation>
        <location evidence="6">Cell membrane</location>
        <topology evidence="6">Multi-pass membrane protein</topology>
    </subcellularLocation>
    <subcellularLocation>
        <location evidence="1">Membrane</location>
        <topology evidence="1">Multi-pass membrane protein</topology>
    </subcellularLocation>
</comment>
<evidence type="ECO:0000256" key="4">
    <source>
        <dbReference type="ARBA" id="ARBA00022989"/>
    </source>
</evidence>
<feature type="transmembrane region" description="Helical" evidence="6">
    <location>
        <begin position="229"/>
        <end position="246"/>
    </location>
</feature>
<keyword evidence="3 6" id="KW-0812">Transmembrane</keyword>
<evidence type="ECO:0000256" key="3">
    <source>
        <dbReference type="ARBA" id="ARBA00022692"/>
    </source>
</evidence>
<feature type="transmembrane region" description="Helical" evidence="6">
    <location>
        <begin position="174"/>
        <end position="194"/>
    </location>
</feature>
<dbReference type="RefSeq" id="WP_204497459.1">
    <property type="nucleotide sequence ID" value="NZ_JAFBDR010000002.1"/>
</dbReference>
<dbReference type="InterPro" id="IPR051598">
    <property type="entry name" value="TSUP/Inactive_protease-like"/>
</dbReference>
<dbReference type="InterPro" id="IPR002781">
    <property type="entry name" value="TM_pro_TauE-like"/>
</dbReference>
<feature type="transmembrane region" description="Helical" evidence="6">
    <location>
        <begin position="66"/>
        <end position="89"/>
    </location>
</feature>
<evidence type="ECO:0000256" key="5">
    <source>
        <dbReference type="ARBA" id="ARBA00023136"/>
    </source>
</evidence>
<feature type="transmembrane region" description="Helical" evidence="6">
    <location>
        <begin position="6"/>
        <end position="27"/>
    </location>
</feature>
<evidence type="ECO:0000313" key="8">
    <source>
        <dbReference type="Proteomes" id="UP001296943"/>
    </source>
</evidence>
<dbReference type="Pfam" id="PF01925">
    <property type="entry name" value="TauE"/>
    <property type="match status" value="1"/>
</dbReference>
<dbReference type="EMBL" id="JAFBDR010000002">
    <property type="protein sequence ID" value="MBM7570017.1"/>
    <property type="molecule type" value="Genomic_DNA"/>
</dbReference>
<feature type="transmembrane region" description="Helical" evidence="6">
    <location>
        <begin position="138"/>
        <end position="162"/>
    </location>
</feature>
<keyword evidence="5 6" id="KW-0472">Membrane</keyword>
<evidence type="ECO:0000256" key="1">
    <source>
        <dbReference type="ARBA" id="ARBA00004141"/>
    </source>
</evidence>
<sequence length="288" mass="30947">MILWALPLGVVIGIMSGFFGVGGGFLLTPVLLLIGFAPVAAITMSLLYTIGTSVSGAWAHFKLGNIYWKAVLALSLSGVVGTQIARPVVMWLEKNGFDETVIPLLYLVLLAYFAIAMFTNKKIQKEASTSPSRWKFLFIGLVGGFTSATLGVGGGFIMVPLLITIAKIQPRSAVGTSLISITFIVIAGFLSYAFSTTIDLLLASYLIIGALIGTQLGPRFTKLYSNKHIQLFLGGLYIVTFISVFLQLMNLAIPGLVVLLLYVGVLIVLFGIQQVKQAHKKKIVDVNS</sequence>
<evidence type="ECO:0000256" key="6">
    <source>
        <dbReference type="RuleBase" id="RU363041"/>
    </source>
</evidence>
<accession>A0ABS2MVW1</accession>
<protein>
    <recommendedName>
        <fullName evidence="6">Probable membrane transporter protein</fullName>
    </recommendedName>
</protein>
<dbReference type="PANTHER" id="PTHR43701">
    <property type="entry name" value="MEMBRANE TRANSPORTER PROTEIN MJ0441-RELATED"/>
    <property type="match status" value="1"/>
</dbReference>
<keyword evidence="4 6" id="KW-1133">Transmembrane helix</keyword>
<reference evidence="7 8" key="1">
    <citation type="submission" date="2021-01" db="EMBL/GenBank/DDBJ databases">
        <title>Genomic Encyclopedia of Type Strains, Phase IV (KMG-IV): sequencing the most valuable type-strain genomes for metagenomic binning, comparative biology and taxonomic classification.</title>
        <authorList>
            <person name="Goeker M."/>
        </authorList>
    </citation>
    <scope>NUCLEOTIDE SEQUENCE [LARGE SCALE GENOMIC DNA]</scope>
    <source>
        <strain evidence="7 8">DSM 23711</strain>
    </source>
</reference>
<proteinExistence type="inferred from homology"/>
<evidence type="ECO:0000313" key="7">
    <source>
        <dbReference type="EMBL" id="MBM7570017.1"/>
    </source>
</evidence>
<feature type="transmembrane region" description="Helical" evidence="6">
    <location>
        <begin position="252"/>
        <end position="272"/>
    </location>
</feature>
<keyword evidence="6" id="KW-1003">Cell membrane</keyword>
<keyword evidence="8" id="KW-1185">Reference proteome</keyword>
<dbReference type="Proteomes" id="UP001296943">
    <property type="component" value="Unassembled WGS sequence"/>
</dbReference>